<accession>A0A1G6IWV2</accession>
<feature type="binding site" evidence="6">
    <location>
        <position position="84"/>
    </location>
    <ligand>
        <name>Mg(2+)</name>
        <dbReference type="ChEBI" id="CHEBI:18420"/>
    </ligand>
</feature>
<dbReference type="InterPro" id="IPR000086">
    <property type="entry name" value="NUDIX_hydrolase_dom"/>
</dbReference>
<evidence type="ECO:0000256" key="5">
    <source>
        <dbReference type="ARBA" id="ARBA00022842"/>
    </source>
</evidence>
<reference evidence="9" key="1">
    <citation type="submission" date="2016-10" db="EMBL/GenBank/DDBJ databases">
        <authorList>
            <person name="Varghese N."/>
            <person name="Submissions S."/>
        </authorList>
    </citation>
    <scope>NUCLEOTIDE SEQUENCE [LARGE SCALE GENOMIC DNA]</scope>
    <source>
        <strain evidence="9">IBRC-M 10403</strain>
    </source>
</reference>
<keyword evidence="4" id="KW-0378">Hydrolase</keyword>
<dbReference type="InterPro" id="IPR015797">
    <property type="entry name" value="NUDIX_hydrolase-like_dom_sf"/>
</dbReference>
<sequence length="180" mass="19703">MNAAELVAVYDANGEVVGSATRARMRAEGLWHACGAVLVRSADGERVYVHRRTDTKDVYPGMHDCWAGGVVAAGETPRECAERELAEELGVSGVALTPLFVLPIDLPPVRVHMSAYETRWDGPIVTQAAEIASGEWMTVADLRARLADPAWPFVPDGRLAALEWFRGLWRARRRPWGPAG</sequence>
<keyword evidence="3 6" id="KW-0479">Metal-binding</keyword>
<evidence type="ECO:0000256" key="4">
    <source>
        <dbReference type="ARBA" id="ARBA00022801"/>
    </source>
</evidence>
<evidence type="ECO:0000256" key="2">
    <source>
        <dbReference type="ARBA" id="ARBA00005582"/>
    </source>
</evidence>
<dbReference type="GO" id="GO:0016817">
    <property type="term" value="F:hydrolase activity, acting on acid anhydrides"/>
    <property type="evidence" value="ECO:0007669"/>
    <property type="project" value="InterPro"/>
</dbReference>
<name>A0A1G6IWV2_9PSEU</name>
<dbReference type="Gene3D" id="3.90.79.10">
    <property type="entry name" value="Nucleoside Triphosphate Pyrophosphohydrolase"/>
    <property type="match status" value="1"/>
</dbReference>
<dbReference type="InterPro" id="IPR024195">
    <property type="entry name" value="NUDIX_hydrolase_YfcD_pred"/>
</dbReference>
<dbReference type="PANTHER" id="PTHR10885">
    <property type="entry name" value="ISOPENTENYL-DIPHOSPHATE DELTA-ISOMERASE"/>
    <property type="match status" value="1"/>
</dbReference>
<keyword evidence="8" id="KW-0413">Isomerase</keyword>
<evidence type="ECO:0000256" key="1">
    <source>
        <dbReference type="ARBA" id="ARBA00001946"/>
    </source>
</evidence>
<dbReference type="STRING" id="1271860.SAMN05216174_101132"/>
<feature type="binding site" evidence="6">
    <location>
        <position position="88"/>
    </location>
    <ligand>
        <name>Mg(2+)</name>
        <dbReference type="ChEBI" id="CHEBI:18420"/>
    </ligand>
</feature>
<dbReference type="GO" id="GO:0016853">
    <property type="term" value="F:isomerase activity"/>
    <property type="evidence" value="ECO:0007669"/>
    <property type="project" value="UniProtKB-KW"/>
</dbReference>
<protein>
    <submittedName>
        <fullName evidence="8">Isopentenyldiphosphate isomerase</fullName>
    </submittedName>
</protein>
<keyword evidence="9" id="KW-1185">Reference proteome</keyword>
<dbReference type="PIRSF" id="PIRSF017340">
    <property type="entry name" value="Nudix_hydro"/>
    <property type="match status" value="1"/>
</dbReference>
<evidence type="ECO:0000256" key="6">
    <source>
        <dbReference type="PIRSR" id="PIRSR017340-1"/>
    </source>
</evidence>
<dbReference type="InterPro" id="IPR020084">
    <property type="entry name" value="NUDIX_hydrolase_CS"/>
</dbReference>
<evidence type="ECO:0000259" key="7">
    <source>
        <dbReference type="PROSITE" id="PS51462"/>
    </source>
</evidence>
<dbReference type="PROSITE" id="PS00893">
    <property type="entry name" value="NUDIX_BOX"/>
    <property type="match status" value="1"/>
</dbReference>
<dbReference type="PANTHER" id="PTHR10885:SF0">
    <property type="entry name" value="ISOPENTENYL-DIPHOSPHATE DELTA-ISOMERASE"/>
    <property type="match status" value="1"/>
</dbReference>
<dbReference type="AlphaFoldDB" id="A0A1G6IWV2"/>
<keyword evidence="5 6" id="KW-0460">Magnesium</keyword>
<dbReference type="SUPFAM" id="SSF55811">
    <property type="entry name" value="Nudix"/>
    <property type="match status" value="1"/>
</dbReference>
<dbReference type="EMBL" id="FMZZ01000001">
    <property type="protein sequence ID" value="SDC10893.1"/>
    <property type="molecule type" value="Genomic_DNA"/>
</dbReference>
<evidence type="ECO:0000256" key="3">
    <source>
        <dbReference type="ARBA" id="ARBA00022723"/>
    </source>
</evidence>
<proteinExistence type="inferred from homology"/>
<organism evidence="8 9">
    <name type="scientific">Actinokineospora iranica</name>
    <dbReference type="NCBI Taxonomy" id="1271860"/>
    <lineage>
        <taxon>Bacteria</taxon>
        <taxon>Bacillati</taxon>
        <taxon>Actinomycetota</taxon>
        <taxon>Actinomycetes</taxon>
        <taxon>Pseudonocardiales</taxon>
        <taxon>Pseudonocardiaceae</taxon>
        <taxon>Actinokineospora</taxon>
    </lineage>
</organism>
<dbReference type="Proteomes" id="UP000199501">
    <property type="component" value="Unassembled WGS sequence"/>
</dbReference>
<dbReference type="CDD" id="cd04697">
    <property type="entry name" value="NUDIX_Hydrolase"/>
    <property type="match status" value="1"/>
</dbReference>
<evidence type="ECO:0000313" key="9">
    <source>
        <dbReference type="Proteomes" id="UP000199501"/>
    </source>
</evidence>
<feature type="domain" description="Nudix hydrolase" evidence="7">
    <location>
        <begin position="29"/>
        <end position="159"/>
    </location>
</feature>
<gene>
    <name evidence="8" type="ORF">SAMN05216174_101132</name>
</gene>
<comment type="cofactor">
    <cofactor evidence="1">
        <name>Mg(2+)</name>
        <dbReference type="ChEBI" id="CHEBI:18420"/>
    </cofactor>
</comment>
<comment type="similarity">
    <text evidence="2">Belongs to the Nudix hydrolase family.</text>
</comment>
<dbReference type="GO" id="GO:0046872">
    <property type="term" value="F:metal ion binding"/>
    <property type="evidence" value="ECO:0007669"/>
    <property type="project" value="UniProtKB-KW"/>
</dbReference>
<dbReference type="Pfam" id="PF00293">
    <property type="entry name" value="NUDIX"/>
    <property type="match status" value="1"/>
</dbReference>
<dbReference type="PROSITE" id="PS51462">
    <property type="entry name" value="NUDIX"/>
    <property type="match status" value="1"/>
</dbReference>
<evidence type="ECO:0000313" key="8">
    <source>
        <dbReference type="EMBL" id="SDC10893.1"/>
    </source>
</evidence>